<reference evidence="3" key="1">
    <citation type="journal article" date="2017" name="Nat. Ecol. Evol.">
        <title>Genome expansion and lineage-specific genetic innovations in the forest pathogenic fungi Armillaria.</title>
        <authorList>
            <person name="Sipos G."/>
            <person name="Prasanna A.N."/>
            <person name="Walter M.C."/>
            <person name="O'Connor E."/>
            <person name="Balint B."/>
            <person name="Krizsan K."/>
            <person name="Kiss B."/>
            <person name="Hess J."/>
            <person name="Varga T."/>
            <person name="Slot J."/>
            <person name="Riley R."/>
            <person name="Boka B."/>
            <person name="Rigling D."/>
            <person name="Barry K."/>
            <person name="Lee J."/>
            <person name="Mihaltcheva S."/>
            <person name="LaButti K."/>
            <person name="Lipzen A."/>
            <person name="Waldron R."/>
            <person name="Moloney N.M."/>
            <person name="Sperisen C."/>
            <person name="Kredics L."/>
            <person name="Vagvoelgyi C."/>
            <person name="Patrignani A."/>
            <person name="Fitzpatrick D."/>
            <person name="Nagy I."/>
            <person name="Doyle S."/>
            <person name="Anderson J.B."/>
            <person name="Grigoriev I.V."/>
            <person name="Gueldener U."/>
            <person name="Muensterkoetter M."/>
            <person name="Nagy L.G."/>
        </authorList>
    </citation>
    <scope>NUCLEOTIDE SEQUENCE [LARGE SCALE GENOMIC DNA]</scope>
    <source>
        <strain evidence="3">Ar21-2</strain>
    </source>
</reference>
<organism evidence="2 3">
    <name type="scientific">Armillaria gallica</name>
    <name type="common">Bulbous honey fungus</name>
    <name type="synonym">Armillaria bulbosa</name>
    <dbReference type="NCBI Taxonomy" id="47427"/>
    <lineage>
        <taxon>Eukaryota</taxon>
        <taxon>Fungi</taxon>
        <taxon>Dikarya</taxon>
        <taxon>Basidiomycota</taxon>
        <taxon>Agaricomycotina</taxon>
        <taxon>Agaricomycetes</taxon>
        <taxon>Agaricomycetidae</taxon>
        <taxon>Agaricales</taxon>
        <taxon>Marasmiineae</taxon>
        <taxon>Physalacriaceae</taxon>
        <taxon>Armillaria</taxon>
    </lineage>
</organism>
<evidence type="ECO:0000256" key="1">
    <source>
        <dbReference type="SAM" id="Phobius"/>
    </source>
</evidence>
<proteinExistence type="predicted"/>
<keyword evidence="3" id="KW-1185">Reference proteome</keyword>
<evidence type="ECO:0000313" key="2">
    <source>
        <dbReference type="EMBL" id="PBK95372.1"/>
    </source>
</evidence>
<dbReference type="OMA" id="YDEHTAM"/>
<dbReference type="Proteomes" id="UP000217790">
    <property type="component" value="Unassembled WGS sequence"/>
</dbReference>
<dbReference type="OrthoDB" id="3196462at2759"/>
<dbReference type="AlphaFoldDB" id="A0A2H3DV87"/>
<protein>
    <submittedName>
        <fullName evidence="2">Uncharacterized protein</fullName>
    </submittedName>
</protein>
<keyword evidence="1" id="KW-0812">Transmembrane</keyword>
<dbReference type="STRING" id="47427.A0A2H3DV87"/>
<sequence length="101" mass="11418">MEGIFAAHPPVIPRNIVGPFLFKTSEAPKYTTGIVRMLVANIVEVFVILALRTLFLTSNKRRDRKTTEEGVKYDEHTAMVDDITDFENPAFRYVAVGSLLF</sequence>
<keyword evidence="1" id="KW-1133">Transmembrane helix</keyword>
<evidence type="ECO:0000313" key="3">
    <source>
        <dbReference type="Proteomes" id="UP000217790"/>
    </source>
</evidence>
<accession>A0A2H3DV87</accession>
<keyword evidence="1" id="KW-0472">Membrane</keyword>
<name>A0A2H3DV87_ARMGA</name>
<feature type="transmembrane region" description="Helical" evidence="1">
    <location>
        <begin position="34"/>
        <end position="55"/>
    </location>
</feature>
<dbReference type="InParanoid" id="A0A2H3DV87"/>
<dbReference type="EMBL" id="KZ293652">
    <property type="protein sequence ID" value="PBK95372.1"/>
    <property type="molecule type" value="Genomic_DNA"/>
</dbReference>
<gene>
    <name evidence="2" type="ORF">ARMGADRAFT_1011232</name>
</gene>